<reference evidence="2 3" key="1">
    <citation type="submission" date="2019-03" db="EMBL/GenBank/DDBJ databases">
        <title>Subsurface microbial communities from deep shales in Ohio and West Virginia, USA.</title>
        <authorList>
            <person name="Wrighton K."/>
        </authorList>
    </citation>
    <scope>NUCLEOTIDE SEQUENCE [LARGE SCALE GENOMIC DNA]</scope>
    <source>
        <strain evidence="2 3">MSL 6dP</strain>
    </source>
</reference>
<sequence length="56" mass="6195">MIADDLFFIIEHLTILGLISIFIKFISGAEGNELKRKSIIGGSILLISILAVIYLF</sequence>
<feature type="transmembrane region" description="Helical" evidence="1">
    <location>
        <begin position="38"/>
        <end position="55"/>
    </location>
</feature>
<name>A0A4R8H042_9FIRM</name>
<dbReference type="Proteomes" id="UP000295832">
    <property type="component" value="Unassembled WGS sequence"/>
</dbReference>
<protein>
    <submittedName>
        <fullName evidence="2">Uncharacterized protein</fullName>
    </submittedName>
</protein>
<gene>
    <name evidence="2" type="ORF">C7959_13044</name>
</gene>
<keyword evidence="1" id="KW-1133">Transmembrane helix</keyword>
<dbReference type="STRING" id="926561.GCA_000379025_03166"/>
<proteinExistence type="predicted"/>
<evidence type="ECO:0000256" key="1">
    <source>
        <dbReference type="SAM" id="Phobius"/>
    </source>
</evidence>
<keyword evidence="1" id="KW-0812">Transmembrane</keyword>
<dbReference type="EMBL" id="SOEG01000030">
    <property type="protein sequence ID" value="TDX48317.1"/>
    <property type="molecule type" value="Genomic_DNA"/>
</dbReference>
<evidence type="ECO:0000313" key="3">
    <source>
        <dbReference type="Proteomes" id="UP000295832"/>
    </source>
</evidence>
<dbReference type="AlphaFoldDB" id="A0A4R8H042"/>
<comment type="caution">
    <text evidence="2">The sequence shown here is derived from an EMBL/GenBank/DDBJ whole genome shotgun (WGS) entry which is preliminary data.</text>
</comment>
<organism evidence="2 3">
    <name type="scientific">Orenia marismortui</name>
    <dbReference type="NCBI Taxonomy" id="46469"/>
    <lineage>
        <taxon>Bacteria</taxon>
        <taxon>Bacillati</taxon>
        <taxon>Bacillota</taxon>
        <taxon>Clostridia</taxon>
        <taxon>Halanaerobiales</taxon>
        <taxon>Halobacteroidaceae</taxon>
        <taxon>Orenia</taxon>
    </lineage>
</organism>
<keyword evidence="3" id="KW-1185">Reference proteome</keyword>
<accession>A0A4R8H042</accession>
<feature type="transmembrane region" description="Helical" evidence="1">
    <location>
        <begin position="6"/>
        <end position="26"/>
    </location>
</feature>
<keyword evidence="1" id="KW-0472">Membrane</keyword>
<evidence type="ECO:0000313" key="2">
    <source>
        <dbReference type="EMBL" id="TDX48317.1"/>
    </source>
</evidence>